<sequence length="138" mass="15246">MKEQQISSSMFQSSGESFPSNMLPIQESYFALQPNSSLISLPPASAPPLPPPLDSTVTPSVPSHFRLSYFPLRNDFGSQIIPRPYLTELHACFQADGLTQPPMRNIIASNSFYQGNTHPYTLPCSEQLLGSKMQPFPS</sequence>
<reference evidence="1" key="1">
    <citation type="submission" date="2019-09" db="EMBL/GenBank/DDBJ databases">
        <title>Draft genome information of white flower Hibiscus syriacus.</title>
        <authorList>
            <person name="Kim Y.-M."/>
        </authorList>
    </citation>
    <scope>NUCLEOTIDE SEQUENCE [LARGE SCALE GENOMIC DNA]</scope>
    <source>
        <strain evidence="1">YM2019G1</strain>
    </source>
</reference>
<proteinExistence type="predicted"/>
<protein>
    <submittedName>
        <fullName evidence="1">Uncharacterized protein</fullName>
    </submittedName>
</protein>
<dbReference type="EMBL" id="VEPZ02000167">
    <property type="protein sequence ID" value="KAE8732151.1"/>
    <property type="molecule type" value="Genomic_DNA"/>
</dbReference>
<accession>A0A6A3CY44</accession>
<comment type="caution">
    <text evidence="1">The sequence shown here is derived from an EMBL/GenBank/DDBJ whole genome shotgun (WGS) entry which is preliminary data.</text>
</comment>
<keyword evidence="2" id="KW-1185">Reference proteome</keyword>
<organism evidence="1 2">
    <name type="scientific">Hibiscus syriacus</name>
    <name type="common">Rose of Sharon</name>
    <dbReference type="NCBI Taxonomy" id="106335"/>
    <lineage>
        <taxon>Eukaryota</taxon>
        <taxon>Viridiplantae</taxon>
        <taxon>Streptophyta</taxon>
        <taxon>Embryophyta</taxon>
        <taxon>Tracheophyta</taxon>
        <taxon>Spermatophyta</taxon>
        <taxon>Magnoliopsida</taxon>
        <taxon>eudicotyledons</taxon>
        <taxon>Gunneridae</taxon>
        <taxon>Pentapetalae</taxon>
        <taxon>rosids</taxon>
        <taxon>malvids</taxon>
        <taxon>Malvales</taxon>
        <taxon>Malvaceae</taxon>
        <taxon>Malvoideae</taxon>
        <taxon>Hibiscus</taxon>
    </lineage>
</organism>
<dbReference type="Proteomes" id="UP000436088">
    <property type="component" value="Unassembled WGS sequence"/>
</dbReference>
<evidence type="ECO:0000313" key="1">
    <source>
        <dbReference type="EMBL" id="KAE8732151.1"/>
    </source>
</evidence>
<name>A0A6A3CY44_HIBSY</name>
<evidence type="ECO:0000313" key="2">
    <source>
        <dbReference type="Proteomes" id="UP000436088"/>
    </source>
</evidence>
<gene>
    <name evidence="1" type="ORF">F3Y22_tig00002237pilonHSYRG00510</name>
</gene>
<dbReference type="AlphaFoldDB" id="A0A6A3CY44"/>